<evidence type="ECO:0000313" key="2">
    <source>
        <dbReference type="Proteomes" id="UP001331761"/>
    </source>
</evidence>
<dbReference type="AlphaFoldDB" id="A0AAN8F5K1"/>
<gene>
    <name evidence="1" type="ORF">GCK32_012037</name>
</gene>
<dbReference type="EMBL" id="WIXE01018627">
    <property type="protein sequence ID" value="KAK5970760.1"/>
    <property type="molecule type" value="Genomic_DNA"/>
</dbReference>
<name>A0AAN8F5K1_TRICO</name>
<comment type="caution">
    <text evidence="1">The sequence shown here is derived from an EMBL/GenBank/DDBJ whole genome shotgun (WGS) entry which is preliminary data.</text>
</comment>
<keyword evidence="2" id="KW-1185">Reference proteome</keyword>
<evidence type="ECO:0000313" key="1">
    <source>
        <dbReference type="EMBL" id="KAK5970760.1"/>
    </source>
</evidence>
<accession>A0AAN8F5K1</accession>
<reference evidence="1 2" key="1">
    <citation type="submission" date="2019-10" db="EMBL/GenBank/DDBJ databases">
        <title>Assembly and Annotation for the nematode Trichostrongylus colubriformis.</title>
        <authorList>
            <person name="Martin J."/>
        </authorList>
    </citation>
    <scope>NUCLEOTIDE SEQUENCE [LARGE SCALE GENOMIC DNA]</scope>
    <source>
        <strain evidence="1">G859</strain>
        <tissue evidence="1">Whole worm</tissue>
    </source>
</reference>
<sequence>TLCQKRLVARSCQGRQPYISNNVRRVANSHQEQSSCQCHDG</sequence>
<proteinExistence type="predicted"/>
<organism evidence="1 2">
    <name type="scientific">Trichostrongylus colubriformis</name>
    <name type="common">Black scour worm</name>
    <dbReference type="NCBI Taxonomy" id="6319"/>
    <lineage>
        <taxon>Eukaryota</taxon>
        <taxon>Metazoa</taxon>
        <taxon>Ecdysozoa</taxon>
        <taxon>Nematoda</taxon>
        <taxon>Chromadorea</taxon>
        <taxon>Rhabditida</taxon>
        <taxon>Rhabditina</taxon>
        <taxon>Rhabditomorpha</taxon>
        <taxon>Strongyloidea</taxon>
        <taxon>Trichostrongylidae</taxon>
        <taxon>Trichostrongylus</taxon>
    </lineage>
</organism>
<protein>
    <submittedName>
        <fullName evidence="1">Uncharacterized protein</fullName>
    </submittedName>
</protein>
<feature type="non-terminal residue" evidence="1">
    <location>
        <position position="1"/>
    </location>
</feature>
<dbReference type="Proteomes" id="UP001331761">
    <property type="component" value="Unassembled WGS sequence"/>
</dbReference>